<feature type="transmembrane region" description="Helical" evidence="7">
    <location>
        <begin position="272"/>
        <end position="296"/>
    </location>
</feature>
<feature type="transmembrane region" description="Helical" evidence="7">
    <location>
        <begin position="402"/>
        <end position="425"/>
    </location>
</feature>
<sequence>MRKNKLTFFIFVALIIGVIVGYVYNVTVVAPYNNKINAAETAIKTFDNKLVELKDTTAALYKNLKSQRAEQAKIRKANDVIREGKVEYFTILSDIFLRLIKMIVGPLVFTTLVVGVAKVGDIKAVGRIGGKTLLWFLSATIVSLLLGMVLVNLFQPGHEMHLMLPDSHLGTDIQKSALSLKDFISHVFPKSFFESMANNEILQIVVFALFFGVATASIGEKGEIVVKAFDAIAHVILKITGYVMMLAPLAVFGAITAIVAKQGVGILSTYTVFIGEFYFSLIILWLVIVAAGFFVLKSRVFTLVNNIKDAMLVAFGTSTSEAAYPRVLIEMERFGCSNKIVSFVLPLGYSFNLDGSMMYMTFASLFLAQSYSIHLSIAHQLTMLLTLMLTSKGIAGVPRASLVVIAGTIAMFNIPEAGLALLIGIDPLLDMGRSATNVLGNAMATAVVSKWEGELGDQLLI</sequence>
<dbReference type="PRINTS" id="PR00173">
    <property type="entry name" value="EDTRNSPORT"/>
</dbReference>
<gene>
    <name evidence="8" type="ORF">GCM10022392_11140</name>
</gene>
<feature type="transmembrane region" description="Helical" evidence="7">
    <location>
        <begin position="201"/>
        <end position="219"/>
    </location>
</feature>
<evidence type="ECO:0000256" key="5">
    <source>
        <dbReference type="ARBA" id="ARBA00022989"/>
    </source>
</evidence>
<comment type="caution">
    <text evidence="8">The sequence shown here is derived from an EMBL/GenBank/DDBJ whole genome shotgun (WGS) entry which is preliminary data.</text>
</comment>
<dbReference type="PANTHER" id="PTHR42865:SF7">
    <property type="entry name" value="PROTON_GLUTAMATE-ASPARTATE SYMPORTER"/>
    <property type="match status" value="1"/>
</dbReference>
<dbReference type="PANTHER" id="PTHR42865">
    <property type="entry name" value="PROTON/GLUTAMATE-ASPARTATE SYMPORTER"/>
    <property type="match status" value="1"/>
</dbReference>
<feature type="transmembrane region" description="Helical" evidence="7">
    <location>
        <begin position="132"/>
        <end position="154"/>
    </location>
</feature>
<keyword evidence="4 7" id="KW-0812">Transmembrane</keyword>
<dbReference type="Gene3D" id="1.10.3860.10">
    <property type="entry name" value="Sodium:dicarboxylate symporter"/>
    <property type="match status" value="1"/>
</dbReference>
<evidence type="ECO:0000256" key="7">
    <source>
        <dbReference type="SAM" id="Phobius"/>
    </source>
</evidence>
<keyword evidence="5 7" id="KW-1133">Transmembrane helix</keyword>
<keyword evidence="9" id="KW-1185">Reference proteome</keyword>
<evidence type="ECO:0000256" key="2">
    <source>
        <dbReference type="ARBA" id="ARBA00022448"/>
    </source>
</evidence>
<feature type="transmembrane region" description="Helical" evidence="7">
    <location>
        <begin position="340"/>
        <end position="359"/>
    </location>
</feature>
<dbReference type="InterPro" id="IPR001991">
    <property type="entry name" value="Na-dicarboxylate_symporter"/>
</dbReference>
<protein>
    <submittedName>
        <fullName evidence="8">Dicarboxylate/amino acid:cation symporter</fullName>
    </submittedName>
</protein>
<evidence type="ECO:0000256" key="1">
    <source>
        <dbReference type="ARBA" id="ARBA00004651"/>
    </source>
</evidence>
<evidence type="ECO:0000256" key="3">
    <source>
        <dbReference type="ARBA" id="ARBA00022475"/>
    </source>
</evidence>
<evidence type="ECO:0000313" key="8">
    <source>
        <dbReference type="EMBL" id="GAA4091090.1"/>
    </source>
</evidence>
<dbReference type="SUPFAM" id="SSF118215">
    <property type="entry name" value="Proton glutamate symport protein"/>
    <property type="match status" value="1"/>
</dbReference>
<dbReference type="Proteomes" id="UP001500841">
    <property type="component" value="Unassembled WGS sequence"/>
</dbReference>
<comment type="subcellular location">
    <subcellularLocation>
        <location evidence="1">Cell membrane</location>
        <topology evidence="1">Multi-pass membrane protein</topology>
    </subcellularLocation>
</comment>
<feature type="transmembrane region" description="Helical" evidence="7">
    <location>
        <begin position="371"/>
        <end position="390"/>
    </location>
</feature>
<proteinExistence type="predicted"/>
<feature type="transmembrane region" description="Helical" evidence="7">
    <location>
        <begin position="239"/>
        <end position="260"/>
    </location>
</feature>
<feature type="transmembrane region" description="Helical" evidence="7">
    <location>
        <begin position="7"/>
        <end position="24"/>
    </location>
</feature>
<keyword evidence="2" id="KW-0813">Transport</keyword>
<feature type="transmembrane region" description="Helical" evidence="7">
    <location>
        <begin position="95"/>
        <end position="120"/>
    </location>
</feature>
<organism evidence="8 9">
    <name type="scientific">Mucilaginibacter panaciglaebae</name>
    <dbReference type="NCBI Taxonomy" id="502331"/>
    <lineage>
        <taxon>Bacteria</taxon>
        <taxon>Pseudomonadati</taxon>
        <taxon>Bacteroidota</taxon>
        <taxon>Sphingobacteriia</taxon>
        <taxon>Sphingobacteriales</taxon>
        <taxon>Sphingobacteriaceae</taxon>
        <taxon>Mucilaginibacter</taxon>
    </lineage>
</organism>
<dbReference type="RefSeq" id="WP_345101624.1">
    <property type="nucleotide sequence ID" value="NZ_BAABCV010000003.1"/>
</dbReference>
<keyword evidence="3" id="KW-1003">Cell membrane</keyword>
<keyword evidence="6 7" id="KW-0472">Membrane</keyword>
<evidence type="ECO:0000313" key="9">
    <source>
        <dbReference type="Proteomes" id="UP001500841"/>
    </source>
</evidence>
<dbReference type="InterPro" id="IPR036458">
    <property type="entry name" value="Na:dicarbo_symporter_sf"/>
</dbReference>
<evidence type="ECO:0000256" key="6">
    <source>
        <dbReference type="ARBA" id="ARBA00023136"/>
    </source>
</evidence>
<evidence type="ECO:0000256" key="4">
    <source>
        <dbReference type="ARBA" id="ARBA00022692"/>
    </source>
</evidence>
<dbReference type="EMBL" id="BAABCV010000003">
    <property type="protein sequence ID" value="GAA4091090.1"/>
    <property type="molecule type" value="Genomic_DNA"/>
</dbReference>
<name>A0ABP7WKQ9_9SPHI</name>
<reference evidence="9" key="1">
    <citation type="journal article" date="2019" name="Int. J. Syst. Evol. Microbiol.">
        <title>The Global Catalogue of Microorganisms (GCM) 10K type strain sequencing project: providing services to taxonomists for standard genome sequencing and annotation.</title>
        <authorList>
            <consortium name="The Broad Institute Genomics Platform"/>
            <consortium name="The Broad Institute Genome Sequencing Center for Infectious Disease"/>
            <person name="Wu L."/>
            <person name="Ma J."/>
        </authorList>
    </citation>
    <scope>NUCLEOTIDE SEQUENCE [LARGE SCALE GENOMIC DNA]</scope>
    <source>
        <strain evidence="9">JCM 17085</strain>
    </source>
</reference>
<dbReference type="Pfam" id="PF00375">
    <property type="entry name" value="SDF"/>
    <property type="match status" value="1"/>
</dbReference>
<accession>A0ABP7WKQ9</accession>